<keyword evidence="2" id="KW-0456">Lyase</keyword>
<dbReference type="GO" id="GO:0016829">
    <property type="term" value="F:lyase activity"/>
    <property type="evidence" value="ECO:0007669"/>
    <property type="project" value="UniProtKB-KW"/>
</dbReference>
<organism evidence="4 5">
    <name type="scientific">Rhodoferax aquaticus</name>
    <dbReference type="NCBI Taxonomy" id="2527691"/>
    <lineage>
        <taxon>Bacteria</taxon>
        <taxon>Pseudomonadati</taxon>
        <taxon>Pseudomonadota</taxon>
        <taxon>Betaproteobacteria</taxon>
        <taxon>Burkholderiales</taxon>
        <taxon>Comamonadaceae</taxon>
        <taxon>Rhodoferax</taxon>
    </lineage>
</organism>
<dbReference type="SUPFAM" id="SSF52096">
    <property type="entry name" value="ClpP/crotonase"/>
    <property type="match status" value="1"/>
</dbReference>
<evidence type="ECO:0000313" key="5">
    <source>
        <dbReference type="Proteomes" id="UP000317365"/>
    </source>
</evidence>
<dbReference type="AlphaFoldDB" id="A0A515EQ91"/>
<gene>
    <name evidence="4" type="ORF">EXZ61_11990</name>
</gene>
<dbReference type="RefSeq" id="WP_142811992.1">
    <property type="nucleotide sequence ID" value="NZ_CP036282.1"/>
</dbReference>
<reference evidence="5" key="2">
    <citation type="journal article" date="2020" name="Int. J. Syst. Evol. Microbiol.">
        <title>Genomic insights into a novel species Rhodoferax aquaticus sp. nov., isolated from freshwater.</title>
        <authorList>
            <person name="Li T."/>
            <person name="Zhuo Y."/>
            <person name="Jin C.Z."/>
            <person name="Wu X."/>
            <person name="Ko S.R."/>
            <person name="Jin F.J."/>
            <person name="Ahn C.Y."/>
            <person name="Oh H.M."/>
            <person name="Lee H.G."/>
            <person name="Jin L."/>
        </authorList>
    </citation>
    <scope>NUCLEOTIDE SEQUENCE [LARGE SCALE GENOMIC DNA]</scope>
    <source>
        <strain evidence="5">Gr-4</strain>
    </source>
</reference>
<evidence type="ECO:0000313" key="4">
    <source>
        <dbReference type="EMBL" id="QDL54833.1"/>
    </source>
</evidence>
<protein>
    <submittedName>
        <fullName evidence="4">Enoyl-CoA hydratase/isomerase family protein</fullName>
    </submittedName>
</protein>
<dbReference type="KEGG" id="rhg:EXZ61_11990"/>
<dbReference type="Gene3D" id="3.90.226.10">
    <property type="entry name" value="2-enoyl-CoA Hydratase, Chain A, domain 1"/>
    <property type="match status" value="1"/>
</dbReference>
<dbReference type="EMBL" id="CP036282">
    <property type="protein sequence ID" value="QDL54833.1"/>
    <property type="molecule type" value="Genomic_DNA"/>
</dbReference>
<proteinExistence type="inferred from homology"/>
<dbReference type="InterPro" id="IPR014748">
    <property type="entry name" value="Enoyl-CoA_hydra_C"/>
</dbReference>
<name>A0A515EQ91_9BURK</name>
<sequence>MTGHIHYQETGAADRRIAHLILHHEGKFNAMSREMWRALRQRFESIARDDGLRCVVVRGAQGHFCAGGDISEYPSFRFDPVALRAFHEDEVWGALHAMLQCDVPLVAHIEGNCMGAGLEIASCCDIRLAGQSARFGAPIARLGFPMAPKEAALVTGAVGHTTAKAMLLSAAVFDAPHMLARDFLTYVLPEPGLEGEVDALAQRIASLAPAAARMNKRTLRSMNMPLPPVDSVECAMNFESDHAVDTYAYAGSFEHREGIAAFLEKRPPSF</sequence>
<dbReference type="PROSITE" id="PS00166">
    <property type="entry name" value="ENOYL_COA_HYDRATASE"/>
    <property type="match status" value="1"/>
</dbReference>
<comment type="similarity">
    <text evidence="1 3">Belongs to the enoyl-CoA hydratase/isomerase family.</text>
</comment>
<dbReference type="InterPro" id="IPR018376">
    <property type="entry name" value="Enoyl-CoA_hyd/isom_CS"/>
</dbReference>
<evidence type="ECO:0000256" key="1">
    <source>
        <dbReference type="ARBA" id="ARBA00005254"/>
    </source>
</evidence>
<keyword evidence="5" id="KW-1185">Reference proteome</keyword>
<dbReference type="GO" id="GO:0006635">
    <property type="term" value="P:fatty acid beta-oxidation"/>
    <property type="evidence" value="ECO:0007669"/>
    <property type="project" value="TreeGrafter"/>
</dbReference>
<evidence type="ECO:0000256" key="2">
    <source>
        <dbReference type="ARBA" id="ARBA00023239"/>
    </source>
</evidence>
<dbReference type="PANTHER" id="PTHR11941:SF54">
    <property type="entry name" value="ENOYL-COA HYDRATASE, MITOCHONDRIAL"/>
    <property type="match status" value="1"/>
</dbReference>
<dbReference type="PANTHER" id="PTHR11941">
    <property type="entry name" value="ENOYL-COA HYDRATASE-RELATED"/>
    <property type="match status" value="1"/>
</dbReference>
<reference evidence="5" key="1">
    <citation type="submission" date="2019-02" db="EMBL/GenBank/DDBJ databases">
        <title>Complete genome sequence of Rhodoferax sp. Gr-4.</title>
        <authorList>
            <person name="Jin L."/>
        </authorList>
    </citation>
    <scope>NUCLEOTIDE SEQUENCE [LARGE SCALE GENOMIC DNA]</scope>
    <source>
        <strain evidence="5">Gr-4</strain>
    </source>
</reference>
<dbReference type="Gene3D" id="1.10.12.10">
    <property type="entry name" value="Lyase 2-enoyl-coa Hydratase, Chain A, domain 2"/>
    <property type="match status" value="1"/>
</dbReference>
<dbReference type="InterPro" id="IPR029045">
    <property type="entry name" value="ClpP/crotonase-like_dom_sf"/>
</dbReference>
<evidence type="ECO:0000256" key="3">
    <source>
        <dbReference type="RuleBase" id="RU003707"/>
    </source>
</evidence>
<dbReference type="InterPro" id="IPR001753">
    <property type="entry name" value="Enoyl-CoA_hydra/iso"/>
</dbReference>
<dbReference type="Pfam" id="PF00378">
    <property type="entry name" value="ECH_1"/>
    <property type="match status" value="1"/>
</dbReference>
<dbReference type="CDD" id="cd06558">
    <property type="entry name" value="crotonase-like"/>
    <property type="match status" value="1"/>
</dbReference>
<accession>A0A515EQ91</accession>
<dbReference type="Proteomes" id="UP000317365">
    <property type="component" value="Chromosome"/>
</dbReference>